<comment type="caution">
    <text evidence="1">The sequence shown here is derived from an EMBL/GenBank/DDBJ whole genome shotgun (WGS) entry which is preliminary data.</text>
</comment>
<sequence length="376" mass="42734">MAGPFVIDTFETPGSNNIGAWAGADEGMPAEYGPGYLILSPTDADMNFHTKVSPTCLDLSHHAEMYLHISFSGTDKFSISLTQNNEDCDPLKAPYPETWDSLEASRYSTGENIYIPINHFNIDLTRANSIAFHGFYTQESVTLYTVEIIQSVPEEFEVPRKLPSGLMTLKCKRPNSFAFGIDDGRPDFAKEVMQILEEENIKVTFFTVGNGLLDPTANFTAMYHEMLWRGHQVALHTFSHPKMEGLATTEEIDREIIDNIRVMRDQLGIESRYFRPPFGVVGARTRQRLATYIEDPYIVNWSVDIEDWLWAGSKTPEKQLEAFKRDLQKGGDIAVMHFLHRSTVDYFRAVFRLVKESGRQIMRVDQCMNDPNAPPL</sequence>
<gene>
    <name evidence="1" type="ORF">LOY88_004564</name>
</gene>
<protein>
    <submittedName>
        <fullName evidence="1">Uncharacterized protein</fullName>
    </submittedName>
</protein>
<dbReference type="EMBL" id="JALBCA010000070">
    <property type="protein sequence ID" value="KAI2384612.1"/>
    <property type="molecule type" value="Genomic_DNA"/>
</dbReference>
<reference evidence="1" key="1">
    <citation type="journal article" date="2022" name="bioRxiv">
        <title>Population genetic analysis of Ophidiomyces ophidiicola, the causative agent of snake fungal disease, indicates recent introductions to the USA.</title>
        <authorList>
            <person name="Ladner J.T."/>
            <person name="Palmer J.M."/>
            <person name="Ettinger C.L."/>
            <person name="Stajich J.E."/>
            <person name="Farrell T.M."/>
            <person name="Glorioso B.M."/>
            <person name="Lawson B."/>
            <person name="Price S.J."/>
            <person name="Stengle A.G."/>
            <person name="Grear D.A."/>
            <person name="Lorch J.M."/>
        </authorList>
    </citation>
    <scope>NUCLEOTIDE SEQUENCE</scope>
    <source>
        <strain evidence="1">NWHC 24266-5</strain>
    </source>
</reference>
<proteinExistence type="predicted"/>
<name>A0ACB8UV95_9EURO</name>
<accession>A0ACB8UV95</accession>
<organism evidence="1">
    <name type="scientific">Ophidiomyces ophidiicola</name>
    <dbReference type="NCBI Taxonomy" id="1387563"/>
    <lineage>
        <taxon>Eukaryota</taxon>
        <taxon>Fungi</taxon>
        <taxon>Dikarya</taxon>
        <taxon>Ascomycota</taxon>
        <taxon>Pezizomycotina</taxon>
        <taxon>Eurotiomycetes</taxon>
        <taxon>Eurotiomycetidae</taxon>
        <taxon>Onygenales</taxon>
        <taxon>Onygenaceae</taxon>
        <taxon>Ophidiomyces</taxon>
    </lineage>
</organism>
<evidence type="ECO:0000313" key="1">
    <source>
        <dbReference type="EMBL" id="KAI2384612.1"/>
    </source>
</evidence>